<evidence type="ECO:0000313" key="3">
    <source>
        <dbReference type="Proteomes" id="UP000001726"/>
    </source>
</evidence>
<protein>
    <submittedName>
        <fullName evidence="2">Relaxosome component</fullName>
    </submittedName>
</protein>
<evidence type="ECO:0000259" key="1">
    <source>
        <dbReference type="Pfam" id="PF01402"/>
    </source>
</evidence>
<feature type="domain" description="Ribbon-helix-helix protein CopG" evidence="1">
    <location>
        <begin position="56"/>
        <end position="89"/>
    </location>
</feature>
<keyword evidence="2" id="KW-0614">Plasmid</keyword>
<dbReference type="RefSeq" id="WP_012443187.1">
    <property type="nucleotide sequence ID" value="NC_010696.1"/>
</dbReference>
<organism evidence="2 3">
    <name type="scientific">Erwinia tasmaniensis (strain DSM 17950 / CFBP 7177 / CIP 109463 / NCPPB 4357 / Et1/99)</name>
    <dbReference type="NCBI Taxonomy" id="465817"/>
    <lineage>
        <taxon>Bacteria</taxon>
        <taxon>Pseudomonadati</taxon>
        <taxon>Pseudomonadota</taxon>
        <taxon>Gammaproteobacteria</taxon>
        <taxon>Enterobacterales</taxon>
        <taxon>Erwiniaceae</taxon>
        <taxon>Erwinia</taxon>
    </lineage>
</organism>
<dbReference type="InterPro" id="IPR002145">
    <property type="entry name" value="CopG"/>
</dbReference>
<proteinExistence type="predicted"/>
<geneLocation type="plasmid" evidence="2 3">
    <name>pET35</name>
</geneLocation>
<dbReference type="GO" id="GO:0006355">
    <property type="term" value="P:regulation of DNA-templated transcription"/>
    <property type="evidence" value="ECO:0007669"/>
    <property type="project" value="InterPro"/>
</dbReference>
<dbReference type="EMBL" id="CU468130">
    <property type="protein sequence ID" value="CAO94830.1"/>
    <property type="molecule type" value="Genomic_DNA"/>
</dbReference>
<sequence length="170" mass="18778">MYTVGGAYCIIAVPKGESPFESPDAAEFYEHGIDAQIMEPLRVMKESTKEKSKSIVFSLRVPESDAEQYDAMCKDANLSRSDLLRAIIKTKTNGGDIVINAPQKKVKNPDFSKLVFYYNKSSNNINQLAKKINSAFAAKIISEETMLAGIRVLQNIEALLEAGINNNGNR</sequence>
<dbReference type="eggNOG" id="ENOG5033D7B">
    <property type="taxonomic scope" value="Bacteria"/>
</dbReference>
<dbReference type="AlphaFoldDB" id="B2VAR1"/>
<evidence type="ECO:0000313" key="2">
    <source>
        <dbReference type="EMBL" id="CAO94830.1"/>
    </source>
</evidence>
<name>B2VAR1_ERWT9</name>
<dbReference type="Pfam" id="PF01402">
    <property type="entry name" value="RHH_1"/>
    <property type="match status" value="1"/>
</dbReference>
<gene>
    <name evidence="2" type="primary">nikA</name>
    <name evidence="2" type="ordered locus">ETA_pET350300</name>
</gene>
<accession>B2VAR1</accession>
<dbReference type="HOGENOM" id="CLU_133712_0_0_6"/>
<keyword evidence="3" id="KW-1185">Reference proteome</keyword>
<dbReference type="KEGG" id="eta:ETA_pET350300"/>
<reference evidence="2 3" key="1">
    <citation type="journal article" date="2008" name="Environ. Microbiol.">
        <title>The genome of Erwinia tasmaniensis strain Et1/99, a non-pathogenic bacterium in the genus Erwinia.</title>
        <authorList>
            <person name="Kube M."/>
            <person name="Migdoll A.M."/>
            <person name="Mueller I."/>
            <person name="Kuhl H."/>
            <person name="Beck A."/>
            <person name="Reinhardt R."/>
            <person name="Geider K."/>
        </authorList>
    </citation>
    <scope>NUCLEOTIDE SEQUENCE [LARGE SCALE GENOMIC DNA]</scope>
    <source>
        <strain evidence="3">DSM 17950 / CFBP 7177 / CIP 109463 / NCPPB 4357 / Et1/99</strain>
        <plasmid evidence="3">pET35</plasmid>
    </source>
</reference>
<dbReference type="Proteomes" id="UP000001726">
    <property type="component" value="Plasmid pET35"/>
</dbReference>